<dbReference type="InterPro" id="IPR036097">
    <property type="entry name" value="HisK_dim/P_sf"/>
</dbReference>
<comment type="catalytic activity">
    <reaction evidence="1">
        <text>ATP + protein L-histidine = ADP + protein N-phospho-L-histidine.</text>
        <dbReference type="EC" id="2.7.13.3"/>
    </reaction>
</comment>
<keyword evidence="9" id="KW-0067">ATP-binding</keyword>
<evidence type="ECO:0000256" key="1">
    <source>
        <dbReference type="ARBA" id="ARBA00000085"/>
    </source>
</evidence>
<dbReference type="InterPro" id="IPR003661">
    <property type="entry name" value="HisK_dim/P_dom"/>
</dbReference>
<dbReference type="Pfam" id="PF00512">
    <property type="entry name" value="HisKA"/>
    <property type="match status" value="1"/>
</dbReference>
<keyword evidence="5" id="KW-0597">Phosphoprotein</keyword>
<dbReference type="GO" id="GO:0005524">
    <property type="term" value="F:ATP binding"/>
    <property type="evidence" value="ECO:0007669"/>
    <property type="project" value="UniProtKB-KW"/>
</dbReference>
<dbReference type="InterPro" id="IPR003594">
    <property type="entry name" value="HATPase_dom"/>
</dbReference>
<evidence type="ECO:0000256" key="8">
    <source>
        <dbReference type="ARBA" id="ARBA00022777"/>
    </source>
</evidence>
<dbReference type="AlphaFoldDB" id="A0A5S3YQW1"/>
<dbReference type="PROSITE" id="PS50109">
    <property type="entry name" value="HIS_KIN"/>
    <property type="match status" value="1"/>
</dbReference>
<sequence length="431" mass="49108">MAIMWRFAIALTIVVLAGNILLGQVFNTLLEQNQSQHQARQFSQEQQSLLAQVKLITSAFGSDIETHKLNQWLDRNSQNEGFSYKLQSLKDYPLPHSLLKQINTDGAVFLESNEGLTAYATLPKERVLLVTQTSIEPKGLQTAWLFTLIFYSTLLILILIFLAPFLHRLYMLRAATTAIGNGQLDKRLKVGSLWYLKDIEVAFNNMAEKLDRLMQDIKLLSGGLSHELRTPLARVRMGLDTLCETNDPRQKEQFEIRINQNLDDMEALVHALLNFARLQHTLDSTIKTELDLNLLLKQQVEKANDPRCKLKIPNSPCYIKAETHFINLLLSNLLNNAFKYARKRIELECKQDNDFTYLLINDDGDGIAPEDREKVLKPFIRLNKKNYNLKAGYGIGLALVERIVSWIDGQINIETSKSLGGASFIIKIPRN</sequence>
<reference evidence="13 14" key="1">
    <citation type="submission" date="2017-12" db="EMBL/GenBank/DDBJ databases">
        <authorList>
            <person name="Paulsen S."/>
            <person name="Gram L.K."/>
        </authorList>
    </citation>
    <scope>NUCLEOTIDE SEQUENCE [LARGE SCALE GENOMIC DNA]</scope>
    <source>
        <strain evidence="13 14">S1189</strain>
    </source>
</reference>
<feature type="domain" description="Histidine kinase" evidence="11">
    <location>
        <begin position="223"/>
        <end position="431"/>
    </location>
</feature>
<keyword evidence="10" id="KW-0812">Transmembrane</keyword>
<evidence type="ECO:0000256" key="7">
    <source>
        <dbReference type="ARBA" id="ARBA00022741"/>
    </source>
</evidence>
<comment type="caution">
    <text evidence="13">The sequence shown here is derived from an EMBL/GenBank/DDBJ whole genome shotgun (WGS) entry which is preliminary data.</text>
</comment>
<evidence type="ECO:0000256" key="6">
    <source>
        <dbReference type="ARBA" id="ARBA00022679"/>
    </source>
</evidence>
<evidence type="ECO:0000313" key="13">
    <source>
        <dbReference type="EMBL" id="TMP79264.1"/>
    </source>
</evidence>
<dbReference type="OrthoDB" id="9804645at2"/>
<dbReference type="InterPro" id="IPR004358">
    <property type="entry name" value="Sig_transdc_His_kin-like_C"/>
</dbReference>
<evidence type="ECO:0000256" key="3">
    <source>
        <dbReference type="ARBA" id="ARBA00012438"/>
    </source>
</evidence>
<dbReference type="SMART" id="SM00388">
    <property type="entry name" value="HisKA"/>
    <property type="match status" value="1"/>
</dbReference>
<feature type="domain" description="HAMP" evidence="12">
    <location>
        <begin position="163"/>
        <end position="215"/>
    </location>
</feature>
<keyword evidence="10" id="KW-0472">Membrane</keyword>
<keyword evidence="7" id="KW-0547">Nucleotide-binding</keyword>
<name>A0A5S3YQW1_9GAMM</name>
<keyword evidence="6" id="KW-0808">Transferase</keyword>
<protein>
    <recommendedName>
        <fullName evidence="3">histidine kinase</fullName>
        <ecNumber evidence="3">2.7.13.3</ecNumber>
    </recommendedName>
</protein>
<accession>A0A5S3YQW1</accession>
<evidence type="ECO:0000256" key="5">
    <source>
        <dbReference type="ARBA" id="ARBA00022553"/>
    </source>
</evidence>
<keyword evidence="8 13" id="KW-0418">Kinase</keyword>
<evidence type="ECO:0000256" key="4">
    <source>
        <dbReference type="ARBA" id="ARBA00022475"/>
    </source>
</evidence>
<keyword evidence="4" id="KW-1003">Cell membrane</keyword>
<reference evidence="14" key="2">
    <citation type="submission" date="2019-06" db="EMBL/GenBank/DDBJ databases">
        <title>Co-occurence of chitin degradation, pigmentation and bioactivity in marine Pseudoalteromonas.</title>
        <authorList>
            <person name="Sonnenschein E.C."/>
            <person name="Bech P.K."/>
        </authorList>
    </citation>
    <scope>NUCLEOTIDE SEQUENCE [LARGE SCALE GENOMIC DNA]</scope>
    <source>
        <strain evidence="14">S1189</strain>
    </source>
</reference>
<evidence type="ECO:0000259" key="12">
    <source>
        <dbReference type="PROSITE" id="PS50885"/>
    </source>
</evidence>
<dbReference type="EMBL" id="PNCM01000031">
    <property type="protein sequence ID" value="TMP79264.1"/>
    <property type="molecule type" value="Genomic_DNA"/>
</dbReference>
<dbReference type="GO" id="GO:0000155">
    <property type="term" value="F:phosphorelay sensor kinase activity"/>
    <property type="evidence" value="ECO:0007669"/>
    <property type="project" value="InterPro"/>
</dbReference>
<dbReference type="PRINTS" id="PR00344">
    <property type="entry name" value="BCTRLSENSOR"/>
</dbReference>
<dbReference type="InterPro" id="IPR005467">
    <property type="entry name" value="His_kinase_dom"/>
</dbReference>
<dbReference type="SUPFAM" id="SSF47384">
    <property type="entry name" value="Homodimeric domain of signal transducing histidine kinase"/>
    <property type="match status" value="1"/>
</dbReference>
<dbReference type="Gene3D" id="1.10.287.130">
    <property type="match status" value="1"/>
</dbReference>
<gene>
    <name evidence="13" type="ORF">CWB73_14200</name>
</gene>
<evidence type="ECO:0000256" key="2">
    <source>
        <dbReference type="ARBA" id="ARBA00004651"/>
    </source>
</evidence>
<evidence type="ECO:0000256" key="9">
    <source>
        <dbReference type="ARBA" id="ARBA00022840"/>
    </source>
</evidence>
<feature type="transmembrane region" description="Helical" evidence="10">
    <location>
        <begin position="143"/>
        <end position="166"/>
    </location>
</feature>
<dbReference type="PANTHER" id="PTHR44936:SF10">
    <property type="entry name" value="SENSOR PROTEIN RSTB"/>
    <property type="match status" value="1"/>
</dbReference>
<dbReference type="SMART" id="SM00387">
    <property type="entry name" value="HATPase_c"/>
    <property type="match status" value="1"/>
</dbReference>
<dbReference type="SUPFAM" id="SSF55874">
    <property type="entry name" value="ATPase domain of HSP90 chaperone/DNA topoisomerase II/histidine kinase"/>
    <property type="match status" value="1"/>
</dbReference>
<evidence type="ECO:0000259" key="11">
    <source>
        <dbReference type="PROSITE" id="PS50109"/>
    </source>
</evidence>
<dbReference type="Gene3D" id="3.30.565.10">
    <property type="entry name" value="Histidine kinase-like ATPase, C-terminal domain"/>
    <property type="match status" value="1"/>
</dbReference>
<dbReference type="InterPro" id="IPR036890">
    <property type="entry name" value="HATPase_C_sf"/>
</dbReference>
<dbReference type="PANTHER" id="PTHR44936">
    <property type="entry name" value="SENSOR PROTEIN CREC"/>
    <property type="match status" value="1"/>
</dbReference>
<dbReference type="InterPro" id="IPR050980">
    <property type="entry name" value="2C_sensor_his_kinase"/>
</dbReference>
<dbReference type="CDD" id="cd06225">
    <property type="entry name" value="HAMP"/>
    <property type="match status" value="1"/>
</dbReference>
<evidence type="ECO:0000313" key="14">
    <source>
        <dbReference type="Proteomes" id="UP000307362"/>
    </source>
</evidence>
<dbReference type="Pfam" id="PF02518">
    <property type="entry name" value="HATPase_c"/>
    <property type="match status" value="1"/>
</dbReference>
<comment type="subcellular location">
    <subcellularLocation>
        <location evidence="2">Cell membrane</location>
        <topology evidence="2">Multi-pass membrane protein</topology>
    </subcellularLocation>
</comment>
<dbReference type="InterPro" id="IPR003660">
    <property type="entry name" value="HAMP_dom"/>
</dbReference>
<dbReference type="Proteomes" id="UP000307362">
    <property type="component" value="Unassembled WGS sequence"/>
</dbReference>
<dbReference type="EC" id="2.7.13.3" evidence="3"/>
<keyword evidence="10" id="KW-1133">Transmembrane helix</keyword>
<dbReference type="GO" id="GO:0005886">
    <property type="term" value="C:plasma membrane"/>
    <property type="evidence" value="ECO:0007669"/>
    <property type="project" value="UniProtKB-SubCell"/>
</dbReference>
<dbReference type="PROSITE" id="PS50885">
    <property type="entry name" value="HAMP"/>
    <property type="match status" value="1"/>
</dbReference>
<proteinExistence type="predicted"/>
<dbReference type="CDD" id="cd00082">
    <property type="entry name" value="HisKA"/>
    <property type="match status" value="1"/>
</dbReference>
<dbReference type="Gene3D" id="6.10.340.10">
    <property type="match status" value="1"/>
</dbReference>
<organism evidence="13 14">
    <name type="scientific">Pseudoalteromonas phenolica</name>
    <dbReference type="NCBI Taxonomy" id="161398"/>
    <lineage>
        <taxon>Bacteria</taxon>
        <taxon>Pseudomonadati</taxon>
        <taxon>Pseudomonadota</taxon>
        <taxon>Gammaproteobacteria</taxon>
        <taxon>Alteromonadales</taxon>
        <taxon>Pseudoalteromonadaceae</taxon>
        <taxon>Pseudoalteromonas</taxon>
    </lineage>
</organism>
<evidence type="ECO:0000256" key="10">
    <source>
        <dbReference type="SAM" id="Phobius"/>
    </source>
</evidence>